<dbReference type="OrthoDB" id="9793163at2"/>
<dbReference type="PROSITE" id="PS51257">
    <property type="entry name" value="PROKAR_LIPOPROTEIN"/>
    <property type="match status" value="1"/>
</dbReference>
<dbReference type="Gene3D" id="3.40.50.10610">
    <property type="entry name" value="ABC-type transport auxiliary lipoprotein component"/>
    <property type="match status" value="1"/>
</dbReference>
<proteinExistence type="inferred from homology"/>
<evidence type="ECO:0000313" key="10">
    <source>
        <dbReference type="Proteomes" id="UP000243745"/>
    </source>
</evidence>
<evidence type="ECO:0000256" key="1">
    <source>
        <dbReference type="ARBA" id="ARBA00003989"/>
    </source>
</evidence>
<evidence type="ECO:0000256" key="4">
    <source>
        <dbReference type="ARBA" id="ARBA00022475"/>
    </source>
</evidence>
<keyword evidence="8" id="KW-0449">Lipoprotein</keyword>
<keyword evidence="6" id="KW-0472">Membrane</keyword>
<dbReference type="Pfam" id="PF03783">
    <property type="entry name" value="CsgG"/>
    <property type="match status" value="1"/>
</dbReference>
<evidence type="ECO:0000256" key="2">
    <source>
        <dbReference type="ARBA" id="ARBA00008899"/>
    </source>
</evidence>
<evidence type="ECO:0000256" key="7">
    <source>
        <dbReference type="ARBA" id="ARBA00023139"/>
    </source>
</evidence>
<dbReference type="RefSeq" id="WP_093142745.1">
    <property type="nucleotide sequence ID" value="NZ_FOXF01000034.1"/>
</dbReference>
<keyword evidence="7" id="KW-0564">Palmitate</keyword>
<dbReference type="SUPFAM" id="SSF52964">
    <property type="entry name" value="TolB, N-terminal domain"/>
    <property type="match status" value="1"/>
</dbReference>
<name>A0A662ZIR6_9GAMM</name>
<dbReference type="PANTHER" id="PTHR41164">
    <property type="entry name" value="CURLI PRODUCTION ASSEMBLY/TRANSPORT COMPONENT CSGG"/>
    <property type="match status" value="1"/>
</dbReference>
<organism evidence="9 10">
    <name type="scientific">Ruminobacter amylophilus</name>
    <dbReference type="NCBI Taxonomy" id="867"/>
    <lineage>
        <taxon>Bacteria</taxon>
        <taxon>Pseudomonadati</taxon>
        <taxon>Pseudomonadota</taxon>
        <taxon>Gammaproteobacteria</taxon>
        <taxon>Aeromonadales</taxon>
        <taxon>Succinivibrionaceae</taxon>
        <taxon>Ruminobacter</taxon>
    </lineage>
</organism>
<keyword evidence="4" id="KW-1003">Cell membrane</keyword>
<dbReference type="Proteomes" id="UP000243745">
    <property type="component" value="Unassembled WGS sequence"/>
</dbReference>
<reference evidence="9 10" key="1">
    <citation type="submission" date="2016-10" db="EMBL/GenBank/DDBJ databases">
        <authorList>
            <person name="Varghese N."/>
            <person name="Submissions S."/>
        </authorList>
    </citation>
    <scope>NUCLEOTIDE SEQUENCE [LARGE SCALE GENOMIC DNA]</scope>
    <source>
        <strain evidence="9 10">DSM 1361</strain>
    </source>
</reference>
<gene>
    <name evidence="9" type="ORF">SAMN02910344_01659</name>
</gene>
<dbReference type="GO" id="GO:0030288">
    <property type="term" value="C:outer membrane-bounded periplasmic space"/>
    <property type="evidence" value="ECO:0007669"/>
    <property type="project" value="InterPro"/>
</dbReference>
<evidence type="ECO:0000256" key="6">
    <source>
        <dbReference type="ARBA" id="ARBA00023136"/>
    </source>
</evidence>
<protein>
    <recommendedName>
        <fullName evidence="3">Curli production assembly/transport component CsgG</fullName>
    </recommendedName>
</protein>
<evidence type="ECO:0000313" key="9">
    <source>
        <dbReference type="EMBL" id="SFP53777.1"/>
    </source>
</evidence>
<evidence type="ECO:0000256" key="8">
    <source>
        <dbReference type="ARBA" id="ARBA00023288"/>
    </source>
</evidence>
<accession>A0A662ZIR6</accession>
<comment type="similarity">
    <text evidence="2">Belongs to the CsgG family.</text>
</comment>
<evidence type="ECO:0000256" key="3">
    <source>
        <dbReference type="ARBA" id="ARBA00014028"/>
    </source>
</evidence>
<sequence length="223" mass="23748">MEKKFLLSAVAAVALSLTGCVTETHNAIQTEKAEVSITRSVSGKKVSVAIGQFANHSSYQNGIFSDGVDRLGSQSETILVTSLQQAGCYQVLDRSNMNALTRESGLAKKNQKILGARYIITGDIVEFGRKTVGDQELWGIIGHGKTQVAYANVNLNVVDVQTSAVVYSSTGAGEYALSNRDVLGFGSTAGYDSTLNGKVLSLAIREAVNNLTRAIDDGLWIPE</sequence>
<dbReference type="AlphaFoldDB" id="A0A662ZIR6"/>
<keyword evidence="5" id="KW-0732">Signal</keyword>
<evidence type="ECO:0000256" key="5">
    <source>
        <dbReference type="ARBA" id="ARBA00022729"/>
    </source>
</evidence>
<dbReference type="EMBL" id="FOXF01000034">
    <property type="protein sequence ID" value="SFP53777.1"/>
    <property type="molecule type" value="Genomic_DNA"/>
</dbReference>
<comment type="function">
    <text evidence="1">May be involved in the biogenesis of curli organelles.</text>
</comment>
<dbReference type="InterPro" id="IPR005534">
    <property type="entry name" value="Curli_assmbl/transp-comp_CsgG"/>
</dbReference>
<dbReference type="PANTHER" id="PTHR41164:SF1">
    <property type="entry name" value="CURLI PRODUCTION ASSEMBLY_TRANSPORT COMPONENT CSGG"/>
    <property type="match status" value="1"/>
</dbReference>
<keyword evidence="10" id="KW-1185">Reference proteome</keyword>